<accession>A0A089LXT8</accession>
<dbReference type="GO" id="GO:0005737">
    <property type="term" value="C:cytoplasm"/>
    <property type="evidence" value="ECO:0007669"/>
    <property type="project" value="TreeGrafter"/>
</dbReference>
<dbReference type="GO" id="GO:0016791">
    <property type="term" value="F:phosphatase activity"/>
    <property type="evidence" value="ECO:0007669"/>
    <property type="project" value="TreeGrafter"/>
</dbReference>
<dbReference type="RefSeq" id="WP_038700898.1">
    <property type="nucleotide sequence ID" value="NZ_CP009286.1"/>
</dbReference>
<comment type="function">
    <text evidence="1">Catalyzes the dephosphorylation of 2-6 carbon acid sugars in vitro.</text>
</comment>
<dbReference type="InterPro" id="IPR006357">
    <property type="entry name" value="HAD-SF_hydro_IIA"/>
</dbReference>
<keyword evidence="6" id="KW-1185">Reference proteome</keyword>
<dbReference type="Pfam" id="PF13242">
    <property type="entry name" value="Hydrolase_like"/>
    <property type="match status" value="1"/>
</dbReference>
<protein>
    <recommendedName>
        <fullName evidence="1">Acid sugar phosphatase</fullName>
        <ecNumber evidence="1">3.1.3.-</ecNumber>
    </recommendedName>
</protein>
<evidence type="ECO:0000256" key="1">
    <source>
        <dbReference type="PIRNR" id="PIRNR000915"/>
    </source>
</evidence>
<feature type="active site" description="Nucleophile" evidence="2">
    <location>
        <position position="10"/>
    </location>
</feature>
<comment type="cofactor">
    <cofactor evidence="4">
        <name>Mg(2+)</name>
        <dbReference type="ChEBI" id="CHEBI:18420"/>
    </cofactor>
    <text evidence="4">Divalent metal ions. Mg(2+) is the most effective.</text>
</comment>
<dbReference type="PIRSF" id="PIRSF000915">
    <property type="entry name" value="PGP-type_phosphatase"/>
    <property type="match status" value="1"/>
</dbReference>
<sequence length="266" mass="29120">MLSYETYFFDLDGTVFIGDALLPGVQTTLFHLRRLNKQLRFLSNTAIRTRAECLGRLRLLGLTADINEVVTAGYVSAVYFKELDGPVRVLVSGERALRFELESEGVAVTDDPLDATHVLVGMDREFTYDKLHRAMRAVRAGASLIAANPDPCCPVEGDLLPDTWSMVKAIESAGSVQVQEVIGKPSAYYAEKVLEWSGARSERCLMIGDRLDTDIQFGASHGMHTALVLSGVTSLDDLAAYPVQPDYVWKSLDELLSTAAGTDSII</sequence>
<dbReference type="Gene3D" id="3.40.50.1000">
    <property type="entry name" value="HAD superfamily/HAD-like"/>
    <property type="match status" value="2"/>
</dbReference>
<evidence type="ECO:0000256" key="4">
    <source>
        <dbReference type="PIRSR" id="PIRSR000915-3"/>
    </source>
</evidence>
<feature type="active site" description="Proton donor" evidence="2">
    <location>
        <position position="12"/>
    </location>
</feature>
<dbReference type="NCBIfam" id="TIGR01460">
    <property type="entry name" value="HAD-SF-IIA"/>
    <property type="match status" value="1"/>
</dbReference>
<dbReference type="Pfam" id="PF13344">
    <property type="entry name" value="Hydrolase_6"/>
    <property type="match status" value="1"/>
</dbReference>
<proteinExistence type="inferred from homology"/>
<feature type="binding site" evidence="4">
    <location>
        <position position="12"/>
    </location>
    <ligand>
        <name>Mg(2+)</name>
        <dbReference type="ChEBI" id="CHEBI:18420"/>
    </ligand>
</feature>
<dbReference type="EMBL" id="CP009286">
    <property type="protein sequence ID" value="AIQ64083.1"/>
    <property type="molecule type" value="Genomic_DNA"/>
</dbReference>
<reference evidence="5 6" key="1">
    <citation type="submission" date="2014-08" db="EMBL/GenBank/DDBJ databases">
        <title>Comparative genomics of the Paenibacillus odorifer group.</title>
        <authorList>
            <person name="den Bakker H.C."/>
            <person name="Tsai Y.-C."/>
            <person name="Martin N."/>
            <person name="Korlach J."/>
            <person name="Wiedmann M."/>
        </authorList>
    </citation>
    <scope>NUCLEOTIDE SEQUENCE [LARGE SCALE GENOMIC DNA]</scope>
    <source>
        <strain evidence="5 6">DSM 14472</strain>
    </source>
</reference>
<organism evidence="5 6">
    <name type="scientific">Paenibacillus stellifer</name>
    <dbReference type="NCBI Taxonomy" id="169760"/>
    <lineage>
        <taxon>Bacteria</taxon>
        <taxon>Bacillati</taxon>
        <taxon>Bacillota</taxon>
        <taxon>Bacilli</taxon>
        <taxon>Bacillales</taxon>
        <taxon>Paenibacillaceae</taxon>
        <taxon>Paenibacillus</taxon>
    </lineage>
</organism>
<dbReference type="OrthoDB" id="9810449at2"/>
<dbReference type="HOGENOM" id="CLU_043473_1_2_9"/>
<dbReference type="SUPFAM" id="SSF56784">
    <property type="entry name" value="HAD-like"/>
    <property type="match status" value="1"/>
</dbReference>
<keyword evidence="1 4" id="KW-0460">Magnesium</keyword>
<dbReference type="PANTHER" id="PTHR19288">
    <property type="entry name" value="4-NITROPHENYLPHOSPHATASE-RELATED"/>
    <property type="match status" value="1"/>
</dbReference>
<dbReference type="KEGG" id="pste:PSTEL_14300"/>
<feature type="binding site" evidence="3">
    <location>
        <position position="184"/>
    </location>
    <ligand>
        <name>substrate</name>
    </ligand>
</feature>
<name>A0A089LXT8_9BACL</name>
<dbReference type="InterPro" id="IPR036412">
    <property type="entry name" value="HAD-like_sf"/>
</dbReference>
<dbReference type="EC" id="3.1.3.-" evidence="1"/>
<feature type="binding site" evidence="4">
    <location>
        <position position="10"/>
    </location>
    <ligand>
        <name>Mg(2+)</name>
        <dbReference type="ChEBI" id="CHEBI:18420"/>
    </ligand>
</feature>
<gene>
    <name evidence="5" type="ORF">PSTEL_14300</name>
</gene>
<evidence type="ECO:0000313" key="6">
    <source>
        <dbReference type="Proteomes" id="UP000029507"/>
    </source>
</evidence>
<evidence type="ECO:0000313" key="5">
    <source>
        <dbReference type="EMBL" id="AIQ64083.1"/>
    </source>
</evidence>
<evidence type="ECO:0000256" key="2">
    <source>
        <dbReference type="PIRSR" id="PIRSR000915-1"/>
    </source>
</evidence>
<dbReference type="STRING" id="169760.PSTEL_14300"/>
<dbReference type="InterPro" id="IPR023214">
    <property type="entry name" value="HAD_sf"/>
</dbReference>
<dbReference type="Proteomes" id="UP000029507">
    <property type="component" value="Chromosome"/>
</dbReference>
<evidence type="ECO:0000256" key="3">
    <source>
        <dbReference type="PIRSR" id="PIRSR000915-2"/>
    </source>
</evidence>
<dbReference type="GO" id="GO:0046872">
    <property type="term" value="F:metal ion binding"/>
    <property type="evidence" value="ECO:0007669"/>
    <property type="project" value="UniProtKB-KW"/>
</dbReference>
<dbReference type="PANTHER" id="PTHR19288:SF46">
    <property type="entry name" value="HALOACID DEHALOGENASE-LIKE HYDROLASE DOMAIN-CONTAINING PROTEIN 2"/>
    <property type="match status" value="1"/>
</dbReference>
<dbReference type="AlphaFoldDB" id="A0A089LXT8"/>
<keyword evidence="1 4" id="KW-0479">Metal-binding</keyword>
<feature type="binding site" evidence="4">
    <location>
        <position position="209"/>
    </location>
    <ligand>
        <name>Mg(2+)</name>
        <dbReference type="ChEBI" id="CHEBI:18420"/>
    </ligand>
</feature>
<comment type="similarity">
    <text evidence="1">Belongs to the HAD-like hydrolase superfamily. NagD family.</text>
</comment>